<keyword evidence="3" id="KW-1185">Reference proteome</keyword>
<dbReference type="STRING" id="1193181.BN10_1250012"/>
<comment type="similarity">
    <text evidence="1">Belongs to the enoyl-CoA hydratase/isomerase family.</text>
</comment>
<keyword evidence="2" id="KW-0456">Lyase</keyword>
<dbReference type="InterPro" id="IPR014748">
    <property type="entry name" value="Enoyl-CoA_hydra_C"/>
</dbReference>
<protein>
    <submittedName>
        <fullName evidence="2">Putative enoyl-CoA hydratase echA8</fullName>
        <ecNumber evidence="2">4.2.1.17</ecNumber>
    </submittedName>
</protein>
<comment type="caution">
    <text evidence="2">The sequence shown here is derived from an EMBL/GenBank/DDBJ whole genome shotgun (WGS) entry which is preliminary data.</text>
</comment>
<gene>
    <name evidence="2" type="ORF">BN10_1250012</name>
</gene>
<dbReference type="InterPro" id="IPR029045">
    <property type="entry name" value="ClpP/crotonase-like_dom_sf"/>
</dbReference>
<dbReference type="RefSeq" id="WP_010851788.1">
    <property type="nucleotide sequence ID" value="NZ_HF570956.1"/>
</dbReference>
<evidence type="ECO:0000313" key="2">
    <source>
        <dbReference type="EMBL" id="CCH68934.1"/>
    </source>
</evidence>
<dbReference type="InterPro" id="IPR001753">
    <property type="entry name" value="Enoyl-CoA_hydra/iso"/>
</dbReference>
<dbReference type="Pfam" id="PF00378">
    <property type="entry name" value="ECH_1"/>
    <property type="match status" value="1"/>
</dbReference>
<dbReference type="AlphaFoldDB" id="N0E1Z1"/>
<evidence type="ECO:0000256" key="1">
    <source>
        <dbReference type="ARBA" id="ARBA00005254"/>
    </source>
</evidence>
<dbReference type="Gene3D" id="1.10.12.10">
    <property type="entry name" value="Lyase 2-enoyl-coa Hydratase, Chain A, domain 2"/>
    <property type="match status" value="1"/>
</dbReference>
<dbReference type="SUPFAM" id="SSF52096">
    <property type="entry name" value="ClpP/crotonase"/>
    <property type="match status" value="1"/>
</dbReference>
<dbReference type="Proteomes" id="UP000013167">
    <property type="component" value="Unassembled WGS sequence"/>
</dbReference>
<dbReference type="PANTHER" id="PTHR42964">
    <property type="entry name" value="ENOYL-COA HYDRATASE"/>
    <property type="match status" value="1"/>
</dbReference>
<dbReference type="eggNOG" id="COG1024">
    <property type="taxonomic scope" value="Bacteria"/>
</dbReference>
<name>N0E1Z1_9MICO</name>
<dbReference type="EMBL" id="CAIZ01000030">
    <property type="protein sequence ID" value="CCH68934.1"/>
    <property type="molecule type" value="Genomic_DNA"/>
</dbReference>
<dbReference type="PANTHER" id="PTHR42964:SF1">
    <property type="entry name" value="POLYKETIDE BIOSYNTHESIS ENOYL-COA HYDRATASE PKSH-RELATED"/>
    <property type="match status" value="1"/>
</dbReference>
<dbReference type="CDD" id="cd06558">
    <property type="entry name" value="crotonase-like"/>
    <property type="match status" value="1"/>
</dbReference>
<sequence>MSEQPVLVTRHEDDGVAVITLDSPHNRNALSTALLTQLRDAVNEAAADESLVAILLTSSQPVFCAGADLKEAARVDMIEQARRIIAVQRAIVVAPVPVVVRLDGPVRAGGLGLVASADLVVCSEAVTFAMTEVRLGLAAATISIPLRARLAPRVAADWFLTGRTFDAHEALAGGLVTRVAAPGAMDQVVAEVLTDLRKGHRQGLTSTKALLTPDLLADFDARGEEMARLSGLLFHSAVAQELMAAALRR</sequence>
<proteinExistence type="inferred from homology"/>
<dbReference type="EC" id="4.2.1.17" evidence="2"/>
<reference evidence="2 3" key="1">
    <citation type="journal article" date="2013" name="ISME J.">
        <title>A metabolic model for members of the genus Tetrasphaera involved in enhanced biological phosphorus removal.</title>
        <authorList>
            <person name="Kristiansen R."/>
            <person name="Nguyen H.T.T."/>
            <person name="Saunders A.M."/>
            <person name="Nielsen J.L."/>
            <person name="Wimmer R."/>
            <person name="Le V.Q."/>
            <person name="McIlroy S.J."/>
            <person name="Petrovski S."/>
            <person name="Seviour R.J."/>
            <person name="Calteau A."/>
            <person name="Nielsen K.L."/>
            <person name="Nielsen P.H."/>
        </authorList>
    </citation>
    <scope>NUCLEOTIDE SEQUENCE [LARGE SCALE GENOMIC DNA]</scope>
    <source>
        <strain evidence="2 3">Lp2</strain>
    </source>
</reference>
<dbReference type="GO" id="GO:0004300">
    <property type="term" value="F:enoyl-CoA hydratase activity"/>
    <property type="evidence" value="ECO:0007669"/>
    <property type="project" value="UniProtKB-EC"/>
</dbReference>
<accession>N0E1Z1</accession>
<dbReference type="Gene3D" id="3.90.226.10">
    <property type="entry name" value="2-enoyl-CoA Hydratase, Chain A, domain 1"/>
    <property type="match status" value="1"/>
</dbReference>
<organism evidence="2 3">
    <name type="scientific">Phycicoccus elongatus Lp2</name>
    <dbReference type="NCBI Taxonomy" id="1193181"/>
    <lineage>
        <taxon>Bacteria</taxon>
        <taxon>Bacillati</taxon>
        <taxon>Actinomycetota</taxon>
        <taxon>Actinomycetes</taxon>
        <taxon>Micrococcales</taxon>
        <taxon>Intrasporangiaceae</taxon>
        <taxon>Phycicoccus</taxon>
    </lineage>
</organism>
<dbReference type="InterPro" id="IPR051683">
    <property type="entry name" value="Enoyl-CoA_Hydratase/Isomerase"/>
</dbReference>
<dbReference type="HOGENOM" id="CLU_009834_7_3_11"/>
<evidence type="ECO:0000313" key="3">
    <source>
        <dbReference type="Proteomes" id="UP000013167"/>
    </source>
</evidence>